<evidence type="ECO:0000313" key="3">
    <source>
        <dbReference type="Proteomes" id="UP001464378"/>
    </source>
</evidence>
<name>A0ABV1E8K3_9FIRM</name>
<dbReference type="Pfam" id="PF06114">
    <property type="entry name" value="Peptidase_M78"/>
    <property type="match status" value="1"/>
</dbReference>
<evidence type="ECO:0000313" key="2">
    <source>
        <dbReference type="EMBL" id="MEQ2443632.1"/>
    </source>
</evidence>
<comment type="caution">
    <text evidence="2">The sequence shown here is derived from an EMBL/GenBank/DDBJ whole genome shotgun (WGS) entry which is preliminary data.</text>
</comment>
<accession>A0ABV1E8K3</accession>
<dbReference type="RefSeq" id="WP_075703403.1">
    <property type="nucleotide sequence ID" value="NZ_JBBMFK010000013.1"/>
</dbReference>
<keyword evidence="3" id="KW-1185">Reference proteome</keyword>
<organism evidence="2 3">
    <name type="scientific">Pseudoflavonifractor intestinihominis</name>
    <dbReference type="NCBI Taxonomy" id="3133171"/>
    <lineage>
        <taxon>Bacteria</taxon>
        <taxon>Bacillati</taxon>
        <taxon>Bacillota</taxon>
        <taxon>Clostridia</taxon>
        <taxon>Eubacteriales</taxon>
        <taxon>Oscillospiraceae</taxon>
        <taxon>Pseudoflavonifractor</taxon>
    </lineage>
</organism>
<sequence>MRAEDIKREVARLKIKFKTSDAAEMCDALGIRVSKFSMGISEKACKGFFMVQDRIKVAVLNSDLDERIQNVILPHELAHGVLHVDRRIRTFHELSYLDETDFLEREANIFAAEFLIDDTSLFDVANSQADFFQMANLLNVPPELLDFKLRLLKQQGHRVNALYIAQSDFLKRDISKPLI</sequence>
<dbReference type="EMBL" id="JBBMFK010000013">
    <property type="protein sequence ID" value="MEQ2443632.1"/>
    <property type="molecule type" value="Genomic_DNA"/>
</dbReference>
<reference evidence="2 3" key="1">
    <citation type="submission" date="2024-03" db="EMBL/GenBank/DDBJ databases">
        <title>Human intestinal bacterial collection.</title>
        <authorList>
            <person name="Pauvert C."/>
            <person name="Hitch T.C.A."/>
            <person name="Clavel T."/>
        </authorList>
    </citation>
    <scope>NUCLEOTIDE SEQUENCE [LARGE SCALE GENOMIC DNA]</scope>
    <source>
        <strain evidence="2 3">CLA-AP-H29</strain>
    </source>
</reference>
<protein>
    <submittedName>
        <fullName evidence="2">ImmA/IrrE family metallo-endopeptidase</fullName>
    </submittedName>
</protein>
<dbReference type="InterPro" id="IPR010359">
    <property type="entry name" value="IrrE_HExxH"/>
</dbReference>
<dbReference type="Proteomes" id="UP001464378">
    <property type="component" value="Unassembled WGS sequence"/>
</dbReference>
<dbReference type="Gene3D" id="1.10.10.2910">
    <property type="match status" value="1"/>
</dbReference>
<proteinExistence type="predicted"/>
<evidence type="ECO:0000259" key="1">
    <source>
        <dbReference type="Pfam" id="PF06114"/>
    </source>
</evidence>
<feature type="domain" description="IrrE N-terminal-like" evidence="1">
    <location>
        <begin position="26"/>
        <end position="149"/>
    </location>
</feature>
<gene>
    <name evidence="2" type="ORF">WMO64_09120</name>
</gene>